<dbReference type="Gene3D" id="1.20.120.340">
    <property type="entry name" value="Flagellar protein FliS"/>
    <property type="match status" value="1"/>
</dbReference>
<keyword evidence="8" id="KW-1185">Reference proteome</keyword>
<evidence type="ECO:0000313" key="8">
    <source>
        <dbReference type="Proteomes" id="UP000006755"/>
    </source>
</evidence>
<dbReference type="eggNOG" id="COG1516">
    <property type="taxonomic scope" value="Bacteria"/>
</dbReference>
<dbReference type="CDD" id="cd16098">
    <property type="entry name" value="FliS"/>
    <property type="match status" value="1"/>
</dbReference>
<evidence type="ECO:0000256" key="5">
    <source>
        <dbReference type="ARBA" id="ARBA00023186"/>
    </source>
</evidence>
<dbReference type="PIRSF" id="PIRSF039090">
    <property type="entry name" value="Flis"/>
    <property type="match status" value="1"/>
</dbReference>
<evidence type="ECO:0000313" key="7">
    <source>
        <dbReference type="EMBL" id="EKE73987.1"/>
    </source>
</evidence>
<keyword evidence="3 6" id="KW-0963">Cytoplasm</keyword>
<evidence type="ECO:0000256" key="1">
    <source>
        <dbReference type="ARBA" id="ARBA00004514"/>
    </source>
</evidence>
<sequence length="127" mass="13979">MFDESGLDAYRHTQIEARAAAAEPHKLVLMLIEGLLDELARVEGHIQAKQFDRKATSITKCLDILSGLDTALDRENGGALAEDLHRLYDFCGRQLFDVSVSNEVAGLSIVYKVLGDLKEGWESMTAA</sequence>
<comment type="similarity">
    <text evidence="2 6">Belongs to the FliS family.</text>
</comment>
<comment type="subcellular location">
    <subcellularLocation>
        <location evidence="1 6">Cytoplasm</location>
        <location evidence="1 6">Cytosol</location>
    </subcellularLocation>
</comment>
<dbReference type="NCBIfam" id="TIGR00208">
    <property type="entry name" value="fliS"/>
    <property type="match status" value="1"/>
</dbReference>
<dbReference type="GO" id="GO:0071973">
    <property type="term" value="P:bacterial-type flagellum-dependent cell motility"/>
    <property type="evidence" value="ECO:0007669"/>
    <property type="project" value="TreeGrafter"/>
</dbReference>
<dbReference type="AlphaFoldDB" id="K2JHD9"/>
<organism evidence="7 8">
    <name type="scientific">Gallaecimonas xiamenensis 3-C-1</name>
    <dbReference type="NCBI Taxonomy" id="745411"/>
    <lineage>
        <taxon>Bacteria</taxon>
        <taxon>Pseudomonadati</taxon>
        <taxon>Pseudomonadota</taxon>
        <taxon>Gammaproteobacteria</taxon>
        <taxon>Enterobacterales</taxon>
        <taxon>Gallaecimonadaceae</taxon>
        <taxon>Gallaecimonas</taxon>
    </lineage>
</organism>
<evidence type="ECO:0000256" key="2">
    <source>
        <dbReference type="ARBA" id="ARBA00008787"/>
    </source>
</evidence>
<evidence type="ECO:0000256" key="4">
    <source>
        <dbReference type="ARBA" id="ARBA00022795"/>
    </source>
</evidence>
<dbReference type="RefSeq" id="WP_008484398.1">
    <property type="nucleotide sequence ID" value="NZ_AMRI01000011.1"/>
</dbReference>
<dbReference type="Proteomes" id="UP000006755">
    <property type="component" value="Unassembled WGS sequence"/>
</dbReference>
<reference evidence="7 8" key="1">
    <citation type="journal article" date="2012" name="J. Bacteriol.">
        <title>Genome Sequence of Gallaecimonas xiamenensis Type Strain 3-C-1.</title>
        <authorList>
            <person name="Lai Q."/>
            <person name="Wang L."/>
            <person name="Wang W."/>
            <person name="Shao Z."/>
        </authorList>
    </citation>
    <scope>NUCLEOTIDE SEQUENCE [LARGE SCALE GENOMIC DNA]</scope>
    <source>
        <strain evidence="7 8">3-C-1</strain>
    </source>
</reference>
<keyword evidence="5" id="KW-0143">Chaperone</keyword>
<evidence type="ECO:0000256" key="6">
    <source>
        <dbReference type="PIRNR" id="PIRNR039090"/>
    </source>
</evidence>
<dbReference type="GO" id="GO:0044780">
    <property type="term" value="P:bacterial-type flagellum assembly"/>
    <property type="evidence" value="ECO:0007669"/>
    <property type="project" value="InterPro"/>
</dbReference>
<dbReference type="InterPro" id="IPR003713">
    <property type="entry name" value="FliS"/>
</dbReference>
<keyword evidence="4 6" id="KW-1005">Bacterial flagellum biogenesis</keyword>
<dbReference type="OrthoDB" id="9792010at2"/>
<dbReference type="SUPFAM" id="SSF101116">
    <property type="entry name" value="Flagellar export chaperone FliS"/>
    <property type="match status" value="1"/>
</dbReference>
<evidence type="ECO:0000256" key="3">
    <source>
        <dbReference type="ARBA" id="ARBA00022490"/>
    </source>
</evidence>
<dbReference type="PANTHER" id="PTHR34773">
    <property type="entry name" value="FLAGELLAR SECRETION CHAPERONE FLIS"/>
    <property type="match status" value="1"/>
</dbReference>
<dbReference type="EMBL" id="AMRI01000011">
    <property type="protein sequence ID" value="EKE73987.1"/>
    <property type="molecule type" value="Genomic_DNA"/>
</dbReference>
<dbReference type="PANTHER" id="PTHR34773:SF1">
    <property type="entry name" value="FLAGELLAR SECRETION CHAPERONE FLIS"/>
    <property type="match status" value="1"/>
</dbReference>
<protein>
    <recommendedName>
        <fullName evidence="6">Flagellar secretion chaperone FliS</fullName>
    </recommendedName>
</protein>
<dbReference type="Pfam" id="PF02561">
    <property type="entry name" value="FliS"/>
    <property type="match status" value="1"/>
</dbReference>
<name>K2JHD9_9GAMM</name>
<dbReference type="InterPro" id="IPR036584">
    <property type="entry name" value="FliS_sf"/>
</dbReference>
<accession>K2JHD9</accession>
<proteinExistence type="inferred from homology"/>
<dbReference type="STRING" id="745411.B3C1_09218"/>
<dbReference type="GO" id="GO:0005829">
    <property type="term" value="C:cytosol"/>
    <property type="evidence" value="ECO:0007669"/>
    <property type="project" value="UniProtKB-SubCell"/>
</dbReference>
<comment type="caution">
    <text evidence="7">The sequence shown here is derived from an EMBL/GenBank/DDBJ whole genome shotgun (WGS) entry which is preliminary data.</text>
</comment>
<gene>
    <name evidence="7" type="ORF">B3C1_09218</name>
</gene>